<evidence type="ECO:0000256" key="1">
    <source>
        <dbReference type="SAM" id="MobiDB-lite"/>
    </source>
</evidence>
<name>A0AAD6Z754_9AGAR</name>
<proteinExistence type="predicted"/>
<evidence type="ECO:0000313" key="2">
    <source>
        <dbReference type="EMBL" id="KAJ7309383.1"/>
    </source>
</evidence>
<gene>
    <name evidence="2" type="ORF">DFH08DRAFT_823552</name>
</gene>
<comment type="caution">
    <text evidence="2">The sequence shown here is derived from an EMBL/GenBank/DDBJ whole genome shotgun (WGS) entry which is preliminary data.</text>
</comment>
<feature type="compositionally biased region" description="Basic and acidic residues" evidence="1">
    <location>
        <begin position="255"/>
        <end position="281"/>
    </location>
</feature>
<keyword evidence="3" id="KW-1185">Reference proteome</keyword>
<organism evidence="2 3">
    <name type="scientific">Mycena albidolilacea</name>
    <dbReference type="NCBI Taxonomy" id="1033008"/>
    <lineage>
        <taxon>Eukaryota</taxon>
        <taxon>Fungi</taxon>
        <taxon>Dikarya</taxon>
        <taxon>Basidiomycota</taxon>
        <taxon>Agaricomycotina</taxon>
        <taxon>Agaricomycetes</taxon>
        <taxon>Agaricomycetidae</taxon>
        <taxon>Agaricales</taxon>
        <taxon>Marasmiineae</taxon>
        <taxon>Mycenaceae</taxon>
        <taxon>Mycena</taxon>
    </lineage>
</organism>
<feature type="region of interest" description="Disordered" evidence="1">
    <location>
        <begin position="229"/>
        <end position="281"/>
    </location>
</feature>
<sequence length="281" mass="31427">MRNTSMQVLRWDRPDRRCQLPRFPSVSHHPPGARSLGERKDVVRGKRVTGRESQQVGGLQEGYWRVRTEDRHAKRFYTRKASNWSLESDRVFHAEYDQGHIGERMIEKTVWVCGAWAGYGALDGSPRKKGFGGYVAATGSPSSAVESQGGAGKAWDWRRKDITPMLRKTYRAWWSLSFGGMEVESAEVERFNSTVSTPKGEDGWMTCVVVQIASLEACEVGTGGVSPSIGALDTPADDDPQRLGSNWVNGFKSGVKQEDEKIKNETGKRQIGRKDDSERDD</sequence>
<reference evidence="2" key="1">
    <citation type="submission" date="2023-03" db="EMBL/GenBank/DDBJ databases">
        <title>Massive genome expansion in bonnet fungi (Mycena s.s.) driven by repeated elements and novel gene families across ecological guilds.</title>
        <authorList>
            <consortium name="Lawrence Berkeley National Laboratory"/>
            <person name="Harder C.B."/>
            <person name="Miyauchi S."/>
            <person name="Viragh M."/>
            <person name="Kuo A."/>
            <person name="Thoen E."/>
            <person name="Andreopoulos B."/>
            <person name="Lu D."/>
            <person name="Skrede I."/>
            <person name="Drula E."/>
            <person name="Henrissat B."/>
            <person name="Morin E."/>
            <person name="Kohler A."/>
            <person name="Barry K."/>
            <person name="LaButti K."/>
            <person name="Morin E."/>
            <person name="Salamov A."/>
            <person name="Lipzen A."/>
            <person name="Mereny Z."/>
            <person name="Hegedus B."/>
            <person name="Baldrian P."/>
            <person name="Stursova M."/>
            <person name="Weitz H."/>
            <person name="Taylor A."/>
            <person name="Grigoriev I.V."/>
            <person name="Nagy L.G."/>
            <person name="Martin F."/>
            <person name="Kauserud H."/>
        </authorList>
    </citation>
    <scope>NUCLEOTIDE SEQUENCE</scope>
    <source>
        <strain evidence="2">CBHHK002</strain>
    </source>
</reference>
<dbReference type="Proteomes" id="UP001218218">
    <property type="component" value="Unassembled WGS sequence"/>
</dbReference>
<dbReference type="AlphaFoldDB" id="A0AAD6Z754"/>
<accession>A0AAD6Z754</accession>
<dbReference type="EMBL" id="JARIHO010000082">
    <property type="protein sequence ID" value="KAJ7309383.1"/>
    <property type="molecule type" value="Genomic_DNA"/>
</dbReference>
<evidence type="ECO:0000313" key="3">
    <source>
        <dbReference type="Proteomes" id="UP001218218"/>
    </source>
</evidence>
<protein>
    <submittedName>
        <fullName evidence="2">Uncharacterized protein</fullName>
    </submittedName>
</protein>